<reference evidence="1" key="2">
    <citation type="journal article" date="2021" name="Mar. Drugs">
        <title>Genome Reduction and Secondary Metabolism of the Marine Sponge-Associated Cyanobacterium Leptothoe.</title>
        <authorList>
            <person name="Konstantinou D."/>
            <person name="Popin R.V."/>
            <person name="Fewer D.P."/>
            <person name="Sivonen K."/>
            <person name="Gkelis S."/>
        </authorList>
    </citation>
    <scope>NUCLEOTIDE SEQUENCE</scope>
    <source>
        <strain evidence="1">TAU-MAC 1115</strain>
    </source>
</reference>
<organism evidence="1 2">
    <name type="scientific">Leptothoe spongobia TAU-MAC 1115</name>
    <dbReference type="NCBI Taxonomy" id="1967444"/>
    <lineage>
        <taxon>Bacteria</taxon>
        <taxon>Bacillati</taxon>
        <taxon>Cyanobacteriota</taxon>
        <taxon>Cyanophyceae</taxon>
        <taxon>Nodosilineales</taxon>
        <taxon>Cymatolegaceae</taxon>
        <taxon>Leptothoe</taxon>
        <taxon>Leptothoe spongobia</taxon>
    </lineage>
</organism>
<comment type="caution">
    <text evidence="1">The sequence shown here is derived from an EMBL/GenBank/DDBJ whole genome shotgun (WGS) entry which is preliminary data.</text>
</comment>
<proteinExistence type="predicted"/>
<sequence>MEHVKQTIRRLLQETLTIAQKLPVARRQQYIRRSLENIQDYCATYEKNFIVREITINCNQYELGGSQYHFATLFRGPNEDASVAICITEQGSLLHRNDSPWKVYCNAGDVNPVQPALAVKSTR</sequence>
<dbReference type="AlphaFoldDB" id="A0A947DEZ3"/>
<keyword evidence="2" id="KW-1185">Reference proteome</keyword>
<dbReference type="EMBL" id="JADOES010000017">
    <property type="protein sequence ID" value="MBT9315892.1"/>
    <property type="molecule type" value="Genomic_DNA"/>
</dbReference>
<evidence type="ECO:0000313" key="1">
    <source>
        <dbReference type="EMBL" id="MBT9315892.1"/>
    </source>
</evidence>
<accession>A0A947DEZ3</accession>
<gene>
    <name evidence="1" type="ORF">IXB50_10705</name>
</gene>
<dbReference type="RefSeq" id="WP_215608957.1">
    <property type="nucleotide sequence ID" value="NZ_JADOES010000017.1"/>
</dbReference>
<reference evidence="1" key="1">
    <citation type="submission" date="2020-11" db="EMBL/GenBank/DDBJ databases">
        <authorList>
            <person name="Konstantinou D."/>
            <person name="Gkelis S."/>
            <person name="Popin R."/>
            <person name="Fewer D."/>
            <person name="Sivonen K."/>
        </authorList>
    </citation>
    <scope>NUCLEOTIDE SEQUENCE</scope>
    <source>
        <strain evidence="1">TAU-MAC 1115</strain>
    </source>
</reference>
<evidence type="ECO:0000313" key="2">
    <source>
        <dbReference type="Proteomes" id="UP000717364"/>
    </source>
</evidence>
<protein>
    <submittedName>
        <fullName evidence="1">Uncharacterized protein</fullName>
    </submittedName>
</protein>
<dbReference type="Proteomes" id="UP000717364">
    <property type="component" value="Unassembled WGS sequence"/>
</dbReference>
<name>A0A947DEZ3_9CYAN</name>